<sequence>MCCAPSRPSQSFYQEFFVKYPEKMTQGKIQGAKIEGKRIAVGKLAKQPKKQAPPLKEPNYMDKVNRNAGKPKHTRTLTRKEDIARTDLRIYAKEMRAKCDEEANRIFVMNRVLDRKGGVTLASQTGSSVNRNNPAMNLSLYASPMILNIAFKSFISTMSCWLN</sequence>
<reference evidence="2 3" key="1">
    <citation type="submission" date="2024-09" db="EMBL/GenBank/DDBJ databases">
        <title>Rethinking Asexuality: The Enigmatic Case of Functional Sexual Genes in Lepraria (Stereocaulaceae).</title>
        <authorList>
            <person name="Doellman M."/>
            <person name="Sun Y."/>
            <person name="Barcenas-Pena A."/>
            <person name="Lumbsch H.T."/>
            <person name="Grewe F."/>
        </authorList>
    </citation>
    <scope>NUCLEOTIDE SEQUENCE [LARGE SCALE GENOMIC DNA]</scope>
    <source>
        <strain evidence="2 3">Grewe 0041</strain>
    </source>
</reference>
<evidence type="ECO:0000313" key="3">
    <source>
        <dbReference type="Proteomes" id="UP001590951"/>
    </source>
</evidence>
<proteinExistence type="predicted"/>
<comment type="caution">
    <text evidence="2">The sequence shown here is derived from an EMBL/GenBank/DDBJ whole genome shotgun (WGS) entry which is preliminary data.</text>
</comment>
<name>A0ABR4B900_9LECA</name>
<dbReference type="Proteomes" id="UP001590951">
    <property type="component" value="Unassembled WGS sequence"/>
</dbReference>
<dbReference type="EMBL" id="JBHFEH010000016">
    <property type="protein sequence ID" value="KAL2054322.1"/>
    <property type="molecule type" value="Genomic_DNA"/>
</dbReference>
<evidence type="ECO:0000256" key="1">
    <source>
        <dbReference type="SAM" id="MobiDB-lite"/>
    </source>
</evidence>
<protein>
    <submittedName>
        <fullName evidence="2">Uncharacterized protein</fullName>
    </submittedName>
</protein>
<accession>A0ABR4B900</accession>
<keyword evidence="3" id="KW-1185">Reference proteome</keyword>
<gene>
    <name evidence="2" type="ORF">ABVK25_005463</name>
</gene>
<feature type="region of interest" description="Disordered" evidence="1">
    <location>
        <begin position="43"/>
        <end position="80"/>
    </location>
</feature>
<evidence type="ECO:0000313" key="2">
    <source>
        <dbReference type="EMBL" id="KAL2054322.1"/>
    </source>
</evidence>
<organism evidence="2 3">
    <name type="scientific">Lepraria finkii</name>
    <dbReference type="NCBI Taxonomy" id="1340010"/>
    <lineage>
        <taxon>Eukaryota</taxon>
        <taxon>Fungi</taxon>
        <taxon>Dikarya</taxon>
        <taxon>Ascomycota</taxon>
        <taxon>Pezizomycotina</taxon>
        <taxon>Lecanoromycetes</taxon>
        <taxon>OSLEUM clade</taxon>
        <taxon>Lecanoromycetidae</taxon>
        <taxon>Lecanorales</taxon>
        <taxon>Lecanorineae</taxon>
        <taxon>Stereocaulaceae</taxon>
        <taxon>Lepraria</taxon>
    </lineage>
</organism>